<evidence type="ECO:0000313" key="7">
    <source>
        <dbReference type="Proteomes" id="UP000323505"/>
    </source>
</evidence>
<gene>
    <name evidence="6" type="ORF">FXF68_35980</name>
</gene>
<dbReference type="InterPro" id="IPR018060">
    <property type="entry name" value="HTH_AraC"/>
</dbReference>
<organism evidence="6 7">
    <name type="scientific">Actinomadura decatromicini</name>
    <dbReference type="NCBI Taxonomy" id="2604572"/>
    <lineage>
        <taxon>Bacteria</taxon>
        <taxon>Bacillati</taxon>
        <taxon>Actinomycetota</taxon>
        <taxon>Actinomycetes</taxon>
        <taxon>Streptosporangiales</taxon>
        <taxon>Thermomonosporaceae</taxon>
        <taxon>Actinomadura</taxon>
    </lineage>
</organism>
<keyword evidence="7" id="KW-1185">Reference proteome</keyword>
<dbReference type="InterPro" id="IPR009057">
    <property type="entry name" value="Homeodomain-like_sf"/>
</dbReference>
<dbReference type="AlphaFoldDB" id="A0A5D3F8J9"/>
<protein>
    <submittedName>
        <fullName evidence="6">Helix-turn-helix domain-containing protein</fullName>
    </submittedName>
</protein>
<dbReference type="Proteomes" id="UP000323505">
    <property type="component" value="Unassembled WGS sequence"/>
</dbReference>
<keyword evidence="1" id="KW-0805">Transcription regulation</keyword>
<name>A0A5D3F8J9_9ACTN</name>
<evidence type="ECO:0000256" key="3">
    <source>
        <dbReference type="ARBA" id="ARBA00023163"/>
    </source>
</evidence>
<dbReference type="Gene3D" id="1.10.10.60">
    <property type="entry name" value="Homeodomain-like"/>
    <property type="match status" value="1"/>
</dbReference>
<proteinExistence type="predicted"/>
<dbReference type="RefSeq" id="WP_148767341.1">
    <property type="nucleotide sequence ID" value="NZ_VSRQ01000009.1"/>
</dbReference>
<comment type="caution">
    <text evidence="6">The sequence shown here is derived from an EMBL/GenBank/DDBJ whole genome shotgun (WGS) entry which is preliminary data.</text>
</comment>
<dbReference type="GO" id="GO:0003700">
    <property type="term" value="F:DNA-binding transcription factor activity"/>
    <property type="evidence" value="ECO:0007669"/>
    <property type="project" value="InterPro"/>
</dbReference>
<keyword evidence="2" id="KW-0238">DNA-binding</keyword>
<dbReference type="Pfam" id="PF12833">
    <property type="entry name" value="HTH_18"/>
    <property type="match status" value="1"/>
</dbReference>
<dbReference type="PANTHER" id="PTHR43436:SF1">
    <property type="entry name" value="TRANSCRIPTIONAL REGULATORY PROTEIN"/>
    <property type="match status" value="1"/>
</dbReference>
<feature type="compositionally biased region" description="Polar residues" evidence="4">
    <location>
        <begin position="281"/>
        <end position="299"/>
    </location>
</feature>
<dbReference type="PROSITE" id="PS01124">
    <property type="entry name" value="HTH_ARAC_FAMILY_2"/>
    <property type="match status" value="1"/>
</dbReference>
<dbReference type="SUPFAM" id="SSF46689">
    <property type="entry name" value="Homeodomain-like"/>
    <property type="match status" value="2"/>
</dbReference>
<dbReference type="InterPro" id="IPR009594">
    <property type="entry name" value="Tscrpt_reg_HTH_AraC_N"/>
</dbReference>
<evidence type="ECO:0000256" key="4">
    <source>
        <dbReference type="SAM" id="MobiDB-lite"/>
    </source>
</evidence>
<dbReference type="EMBL" id="VSRQ01000009">
    <property type="protein sequence ID" value="TYK44156.1"/>
    <property type="molecule type" value="Genomic_DNA"/>
</dbReference>
<dbReference type="SMART" id="SM00342">
    <property type="entry name" value="HTH_ARAC"/>
    <property type="match status" value="1"/>
</dbReference>
<feature type="domain" description="HTH araC/xylS-type" evidence="5">
    <location>
        <begin position="190"/>
        <end position="288"/>
    </location>
</feature>
<dbReference type="GO" id="GO:0043565">
    <property type="term" value="F:sequence-specific DNA binding"/>
    <property type="evidence" value="ECO:0007669"/>
    <property type="project" value="InterPro"/>
</dbReference>
<evidence type="ECO:0000313" key="6">
    <source>
        <dbReference type="EMBL" id="TYK44156.1"/>
    </source>
</evidence>
<evidence type="ECO:0000256" key="2">
    <source>
        <dbReference type="ARBA" id="ARBA00023125"/>
    </source>
</evidence>
<evidence type="ECO:0000256" key="1">
    <source>
        <dbReference type="ARBA" id="ARBA00023015"/>
    </source>
</evidence>
<evidence type="ECO:0000259" key="5">
    <source>
        <dbReference type="PROSITE" id="PS01124"/>
    </source>
</evidence>
<dbReference type="PROSITE" id="PS00041">
    <property type="entry name" value="HTH_ARAC_FAMILY_1"/>
    <property type="match status" value="1"/>
</dbReference>
<dbReference type="InterPro" id="IPR018062">
    <property type="entry name" value="HTH_AraC-typ_CS"/>
</dbReference>
<feature type="region of interest" description="Disordered" evidence="4">
    <location>
        <begin position="278"/>
        <end position="321"/>
    </location>
</feature>
<keyword evidence="3" id="KW-0804">Transcription</keyword>
<dbReference type="PANTHER" id="PTHR43436">
    <property type="entry name" value="ARAC-FAMILY TRANSCRIPTIONAL REGULATOR"/>
    <property type="match status" value="1"/>
</dbReference>
<reference evidence="6 7" key="1">
    <citation type="submission" date="2019-08" db="EMBL/GenBank/DDBJ databases">
        <title>Actinomadura sp. nov. CYP1-5 isolated from mountain soil.</title>
        <authorList>
            <person name="Songsumanus A."/>
            <person name="Kuncharoen N."/>
            <person name="Kudo T."/>
            <person name="Yuki M."/>
            <person name="Igarashi Y."/>
            <person name="Tanasupawat S."/>
        </authorList>
    </citation>
    <scope>NUCLEOTIDE SEQUENCE [LARGE SCALE GENOMIC DNA]</scope>
    <source>
        <strain evidence="6 7">CYP1-5</strain>
    </source>
</reference>
<sequence>MALDELCSLMDRYARPDLTTAIDDVLIFKADRPQPSRPVTYSRVFALVGQGTKQFVLGDRVLEHRPGQYLVVSLGLPVMTRFVKASPGRPGLGVGITLNPSEIVETLLQAPPAVLPDLGEAAPPGLAVGDAPPPLLDAVLRLLRLLDHPQDIAVLAPLIKREILWRLITGEQGAMLRQFAAPDSNLSHIARTVHWIRENYRLPFRVEDLACEAGMSISTFHRNFQTVTAMSPIQFQKQIRLHQARLLLLADPTDIAGISRQVGYTSPSQFSREYRRHFGESPTQDARRIQTTPQPSGRSVGQRRPPLPTSQPATALHQDHH</sequence>
<dbReference type="Pfam" id="PF06719">
    <property type="entry name" value="AraC_N"/>
    <property type="match status" value="1"/>
</dbReference>
<accession>A0A5D3F8J9</accession>